<dbReference type="GeneID" id="17274909"/>
<dbReference type="AlphaFoldDB" id="A0A0D3K1J9"/>
<dbReference type="KEGG" id="ehx:EMIHUDRAFT_113667"/>
<dbReference type="InterPro" id="IPR027443">
    <property type="entry name" value="IPNS-like_sf"/>
</dbReference>
<evidence type="ECO:0000313" key="2">
    <source>
        <dbReference type="Proteomes" id="UP000013827"/>
    </source>
</evidence>
<name>A0A0D3K1J9_EMIH1</name>
<sequence>MAALLRQTEAAAAAWFAAPEARKLEEAGAYGPASGTLAGFARGRNREQLELRLVKGGRGRGVYPALRGGDAAEPALTPLAERSMATLDRVARVLLAHVASDLGASPGFFASLLDPQLPAEEGAAAAAEEEEAEAAIEAEEEAAAAATSKEALEAHAGCPPLRHAGFAPFQNKRAADAEPDDVSRHSGLRACRYKSDAPGFVTLASGRRVACEEHNDVGLLTLDPRASVPGLQAFRQSSRRWVDLEGVQGEAAEETEGLLTVMVGDTLAAEGEERVGLPFLFRCRGEAIIDTREERRRAAAEGRETALAELQGSSVEDLPTADCPAALVNYMAWRRRYRS</sequence>
<dbReference type="Gene3D" id="2.60.120.330">
    <property type="entry name" value="B-lactam Antibiotic, Isopenicillin N Synthase, Chain"/>
    <property type="match status" value="1"/>
</dbReference>
<evidence type="ECO:0000313" key="1">
    <source>
        <dbReference type="EnsemblProtists" id="EOD29634"/>
    </source>
</evidence>
<reference evidence="2" key="1">
    <citation type="journal article" date="2013" name="Nature">
        <title>Pan genome of the phytoplankton Emiliania underpins its global distribution.</title>
        <authorList>
            <person name="Read B.A."/>
            <person name="Kegel J."/>
            <person name="Klute M.J."/>
            <person name="Kuo A."/>
            <person name="Lefebvre S.C."/>
            <person name="Maumus F."/>
            <person name="Mayer C."/>
            <person name="Miller J."/>
            <person name="Monier A."/>
            <person name="Salamov A."/>
            <person name="Young J."/>
            <person name="Aguilar M."/>
            <person name="Claverie J.M."/>
            <person name="Frickenhaus S."/>
            <person name="Gonzalez K."/>
            <person name="Herman E.K."/>
            <person name="Lin Y.C."/>
            <person name="Napier J."/>
            <person name="Ogata H."/>
            <person name="Sarno A.F."/>
            <person name="Shmutz J."/>
            <person name="Schroeder D."/>
            <person name="de Vargas C."/>
            <person name="Verret F."/>
            <person name="von Dassow P."/>
            <person name="Valentin K."/>
            <person name="Van de Peer Y."/>
            <person name="Wheeler G."/>
            <person name="Dacks J.B."/>
            <person name="Delwiche C.F."/>
            <person name="Dyhrman S.T."/>
            <person name="Glockner G."/>
            <person name="John U."/>
            <person name="Richards T."/>
            <person name="Worden A.Z."/>
            <person name="Zhang X."/>
            <person name="Grigoriev I.V."/>
            <person name="Allen A.E."/>
            <person name="Bidle K."/>
            <person name="Borodovsky M."/>
            <person name="Bowler C."/>
            <person name="Brownlee C."/>
            <person name="Cock J.M."/>
            <person name="Elias M."/>
            <person name="Gladyshev V.N."/>
            <person name="Groth M."/>
            <person name="Guda C."/>
            <person name="Hadaegh A."/>
            <person name="Iglesias-Rodriguez M.D."/>
            <person name="Jenkins J."/>
            <person name="Jones B.M."/>
            <person name="Lawson T."/>
            <person name="Leese F."/>
            <person name="Lindquist E."/>
            <person name="Lobanov A."/>
            <person name="Lomsadze A."/>
            <person name="Malik S.B."/>
            <person name="Marsh M.E."/>
            <person name="Mackinder L."/>
            <person name="Mock T."/>
            <person name="Mueller-Roeber B."/>
            <person name="Pagarete A."/>
            <person name="Parker M."/>
            <person name="Probert I."/>
            <person name="Quesneville H."/>
            <person name="Raines C."/>
            <person name="Rensing S.A."/>
            <person name="Riano-Pachon D.M."/>
            <person name="Richier S."/>
            <person name="Rokitta S."/>
            <person name="Shiraiwa Y."/>
            <person name="Soanes D.M."/>
            <person name="van der Giezen M."/>
            <person name="Wahlund T.M."/>
            <person name="Williams B."/>
            <person name="Wilson W."/>
            <person name="Wolfe G."/>
            <person name="Wurch L.L."/>
        </authorList>
    </citation>
    <scope>NUCLEOTIDE SEQUENCE</scope>
</reference>
<proteinExistence type="predicted"/>
<reference evidence="1" key="2">
    <citation type="submission" date="2024-10" db="UniProtKB">
        <authorList>
            <consortium name="EnsemblProtists"/>
        </authorList>
    </citation>
    <scope>IDENTIFICATION</scope>
</reference>
<organism evidence="1 2">
    <name type="scientific">Emiliania huxleyi (strain CCMP1516)</name>
    <dbReference type="NCBI Taxonomy" id="280463"/>
    <lineage>
        <taxon>Eukaryota</taxon>
        <taxon>Haptista</taxon>
        <taxon>Haptophyta</taxon>
        <taxon>Prymnesiophyceae</taxon>
        <taxon>Isochrysidales</taxon>
        <taxon>Noelaerhabdaceae</taxon>
        <taxon>Emiliania</taxon>
    </lineage>
</organism>
<protein>
    <submittedName>
        <fullName evidence="1">Uncharacterized protein</fullName>
    </submittedName>
</protein>
<dbReference type="SUPFAM" id="SSF51197">
    <property type="entry name" value="Clavaminate synthase-like"/>
    <property type="match status" value="1"/>
</dbReference>
<accession>A0A0D3K1J9</accession>
<dbReference type="EnsemblProtists" id="EOD29634">
    <property type="protein sequence ID" value="EOD29634"/>
    <property type="gene ID" value="EMIHUDRAFT_113667"/>
</dbReference>
<keyword evidence="2" id="KW-1185">Reference proteome</keyword>
<dbReference type="HOGENOM" id="CLU_819994_0_0_1"/>
<dbReference type="RefSeq" id="XP_005782063.1">
    <property type="nucleotide sequence ID" value="XM_005782006.1"/>
</dbReference>
<dbReference type="PaxDb" id="2903-EOD29634"/>
<dbReference type="Proteomes" id="UP000013827">
    <property type="component" value="Unassembled WGS sequence"/>
</dbReference>